<dbReference type="InterPro" id="IPR016181">
    <property type="entry name" value="Acyl_CoA_acyltransferase"/>
</dbReference>
<dbReference type="Pfam" id="PF13302">
    <property type="entry name" value="Acetyltransf_3"/>
    <property type="match status" value="1"/>
</dbReference>
<feature type="domain" description="N-acetyltransferase" evidence="1">
    <location>
        <begin position="5"/>
        <end position="95"/>
    </location>
</feature>
<evidence type="ECO:0000313" key="3">
    <source>
        <dbReference type="Proteomes" id="UP000635665"/>
    </source>
</evidence>
<dbReference type="Gene3D" id="3.40.630.30">
    <property type="match status" value="1"/>
</dbReference>
<sequence>MNIGIVKMTQYDFSGYFKMVNGDKVMKMITGKSIELEKAKTDFEKLIKENSLNKNFEKFKVVNNETNDFLGIAKLEVYEGNSQGVEIGYMLSPQY</sequence>
<evidence type="ECO:0000259" key="1">
    <source>
        <dbReference type="Pfam" id="PF13302"/>
    </source>
</evidence>
<dbReference type="InterPro" id="IPR000182">
    <property type="entry name" value="GNAT_dom"/>
</dbReference>
<evidence type="ECO:0000313" key="2">
    <source>
        <dbReference type="EMBL" id="MBI6120140.1"/>
    </source>
</evidence>
<reference evidence="2 3" key="1">
    <citation type="submission" date="2020-12" db="EMBL/GenBank/DDBJ databases">
        <title>Salegentibacter orientalis sp. nov., isolated from costal sediment.</title>
        <authorList>
            <person name="Lian F.-B."/>
        </authorList>
    </citation>
    <scope>NUCLEOTIDE SEQUENCE [LARGE SCALE GENOMIC DNA]</scope>
    <source>
        <strain evidence="2 3">F60176</strain>
    </source>
</reference>
<dbReference type="RefSeq" id="WP_198638597.1">
    <property type="nucleotide sequence ID" value="NZ_JAEHNY010000007.1"/>
</dbReference>
<dbReference type="Proteomes" id="UP000635665">
    <property type="component" value="Unassembled WGS sequence"/>
</dbReference>
<accession>A0ABS0TGG0</accession>
<keyword evidence="3" id="KW-1185">Reference proteome</keyword>
<dbReference type="EMBL" id="JAEHNY010000007">
    <property type="protein sequence ID" value="MBI6120140.1"/>
    <property type="molecule type" value="Genomic_DNA"/>
</dbReference>
<dbReference type="SUPFAM" id="SSF55729">
    <property type="entry name" value="Acyl-CoA N-acyltransferases (Nat)"/>
    <property type="match status" value="1"/>
</dbReference>
<proteinExistence type="predicted"/>
<organism evidence="2 3">
    <name type="scientific">Salegentibacter maritimus</name>
    <dbReference type="NCBI Taxonomy" id="2794347"/>
    <lineage>
        <taxon>Bacteria</taxon>
        <taxon>Pseudomonadati</taxon>
        <taxon>Bacteroidota</taxon>
        <taxon>Flavobacteriia</taxon>
        <taxon>Flavobacteriales</taxon>
        <taxon>Flavobacteriaceae</taxon>
        <taxon>Salegentibacter</taxon>
    </lineage>
</organism>
<name>A0ABS0TGG0_9FLAO</name>
<gene>
    <name evidence="2" type="ORF">I6U50_08915</name>
</gene>
<protein>
    <submittedName>
        <fullName evidence="2">GNAT family N-acetyltransferase</fullName>
    </submittedName>
</protein>
<comment type="caution">
    <text evidence="2">The sequence shown here is derived from an EMBL/GenBank/DDBJ whole genome shotgun (WGS) entry which is preliminary data.</text>
</comment>